<feature type="domain" description="Putative regulatory protein FmdB zinc ribbon" evidence="2">
    <location>
        <begin position="1"/>
        <end position="42"/>
    </location>
</feature>
<evidence type="ECO:0000313" key="3">
    <source>
        <dbReference type="EMBL" id="MFB9378306.1"/>
    </source>
</evidence>
<dbReference type="SMART" id="SM00834">
    <property type="entry name" value="CxxC_CXXC_SSSS"/>
    <property type="match status" value="1"/>
</dbReference>
<accession>A0ABV5LW38</accession>
<reference evidence="3 4" key="1">
    <citation type="submission" date="2024-09" db="EMBL/GenBank/DDBJ databases">
        <authorList>
            <person name="Sun Q."/>
            <person name="Mori K."/>
        </authorList>
    </citation>
    <scope>NUCLEOTIDE SEQUENCE [LARGE SCALE GENOMIC DNA]</scope>
    <source>
        <strain evidence="3 4">TISTR 1856</strain>
    </source>
</reference>
<protein>
    <submittedName>
        <fullName evidence="3">Zinc ribbon domain-containing protein</fullName>
    </submittedName>
</protein>
<organism evidence="3 4">
    <name type="scientific">Kineococcus gynurae</name>
    <dbReference type="NCBI Taxonomy" id="452979"/>
    <lineage>
        <taxon>Bacteria</taxon>
        <taxon>Bacillati</taxon>
        <taxon>Actinomycetota</taxon>
        <taxon>Actinomycetes</taxon>
        <taxon>Kineosporiales</taxon>
        <taxon>Kineosporiaceae</taxon>
        <taxon>Kineococcus</taxon>
    </lineage>
</organism>
<feature type="region of interest" description="Disordered" evidence="1">
    <location>
        <begin position="66"/>
        <end position="93"/>
    </location>
</feature>
<dbReference type="EMBL" id="JBHMDM010000007">
    <property type="protein sequence ID" value="MFB9378306.1"/>
    <property type="molecule type" value="Genomic_DNA"/>
</dbReference>
<name>A0ABV5LW38_9ACTN</name>
<evidence type="ECO:0000259" key="2">
    <source>
        <dbReference type="SMART" id="SM00834"/>
    </source>
</evidence>
<dbReference type="Proteomes" id="UP001589748">
    <property type="component" value="Unassembled WGS sequence"/>
</dbReference>
<evidence type="ECO:0000256" key="1">
    <source>
        <dbReference type="SAM" id="MobiDB-lite"/>
    </source>
</evidence>
<comment type="caution">
    <text evidence="3">The sequence shown here is derived from an EMBL/GenBank/DDBJ whole genome shotgun (WGS) entry which is preliminary data.</text>
</comment>
<keyword evidence="4" id="KW-1185">Reference proteome</keyword>
<evidence type="ECO:0000313" key="4">
    <source>
        <dbReference type="Proteomes" id="UP001589748"/>
    </source>
</evidence>
<feature type="compositionally biased region" description="Polar residues" evidence="1">
    <location>
        <begin position="71"/>
        <end position="85"/>
    </location>
</feature>
<sequence length="93" mass="10006">MAVYTYLCPVDGVFDVRAPIGTAEPEQDCPACSGPSPRRILAPRLSLGDPAARTLLDRTARSAAEPFVTSALPTSSRRPPVSTNPLHRRLPRP</sequence>
<gene>
    <name evidence="3" type="ORF">ACFFVI_15155</name>
</gene>
<dbReference type="RefSeq" id="WP_380137120.1">
    <property type="nucleotide sequence ID" value="NZ_JBHLUI010000008.1"/>
</dbReference>
<dbReference type="InterPro" id="IPR013429">
    <property type="entry name" value="Regulatory_FmdB_Zinc_ribbon"/>
</dbReference>
<proteinExistence type="predicted"/>